<keyword evidence="2" id="KW-1003">Cell membrane</keyword>
<evidence type="ECO:0000256" key="3">
    <source>
        <dbReference type="ARBA" id="ARBA00022676"/>
    </source>
</evidence>
<gene>
    <name evidence="12" type="ORF">PaecuDRAFT_1874</name>
</gene>
<evidence type="ECO:0000256" key="6">
    <source>
        <dbReference type="ARBA" id="ARBA00023136"/>
    </source>
</evidence>
<dbReference type="InterPro" id="IPR029044">
    <property type="entry name" value="Nucleotide-diphossugar_trans"/>
</dbReference>
<keyword evidence="6" id="KW-0472">Membrane</keyword>
<evidence type="ECO:0000256" key="8">
    <source>
        <dbReference type="ARBA" id="ARBA00037904"/>
    </source>
</evidence>
<evidence type="ECO:0000256" key="7">
    <source>
        <dbReference type="ARBA" id="ARBA00037281"/>
    </source>
</evidence>
<protein>
    <recommendedName>
        <fullName evidence="10">4,4'-diaponeurosporenoate glycosyltransferase</fullName>
    </recommendedName>
</protein>
<dbReference type="GO" id="GO:0005886">
    <property type="term" value="C:plasma membrane"/>
    <property type="evidence" value="ECO:0007669"/>
    <property type="project" value="UniProtKB-SubCell"/>
</dbReference>
<dbReference type="CDD" id="cd00761">
    <property type="entry name" value="Glyco_tranf_GTA_type"/>
    <property type="match status" value="1"/>
</dbReference>
<evidence type="ECO:0000256" key="9">
    <source>
        <dbReference type="ARBA" id="ARBA00038120"/>
    </source>
</evidence>
<comment type="function">
    <text evidence="7">Catalyzes the glycosylation of 4,4'-diaponeurosporenoate, i.e. the esterification of glucose at the C1'' position with the carboxyl group of 4,4'-diaponeurosporenic acid, to form glycosyl-4,4'-diaponeurosporenoate. This is a step in the biosynthesis of staphyloxanthin, an orange pigment present in most staphylococci strains.</text>
</comment>
<dbReference type="Pfam" id="PF00535">
    <property type="entry name" value="Glycos_transf_2"/>
    <property type="match status" value="1"/>
</dbReference>
<dbReference type="OrthoDB" id="153025at2"/>
<dbReference type="eggNOG" id="COG1215">
    <property type="taxonomic scope" value="Bacteria"/>
</dbReference>
<dbReference type="PANTHER" id="PTHR43646:SF2">
    <property type="entry name" value="GLYCOSYLTRANSFERASE 2-LIKE DOMAIN-CONTAINING PROTEIN"/>
    <property type="match status" value="1"/>
</dbReference>
<organism evidence="12 13">
    <name type="scientific">Paenibacillus curdlanolyticus YK9</name>
    <dbReference type="NCBI Taxonomy" id="717606"/>
    <lineage>
        <taxon>Bacteria</taxon>
        <taxon>Bacillati</taxon>
        <taxon>Bacillota</taxon>
        <taxon>Bacilli</taxon>
        <taxon>Bacillales</taxon>
        <taxon>Paenibacillaceae</taxon>
        <taxon>Paenibacillus</taxon>
    </lineage>
</organism>
<comment type="subcellular location">
    <subcellularLocation>
        <location evidence="1">Cell membrane</location>
    </subcellularLocation>
</comment>
<evidence type="ECO:0000256" key="4">
    <source>
        <dbReference type="ARBA" id="ARBA00022679"/>
    </source>
</evidence>
<evidence type="ECO:0000259" key="11">
    <source>
        <dbReference type="Pfam" id="PF00535"/>
    </source>
</evidence>
<keyword evidence="13" id="KW-1185">Reference proteome</keyword>
<evidence type="ECO:0000256" key="5">
    <source>
        <dbReference type="ARBA" id="ARBA00022746"/>
    </source>
</evidence>
<dbReference type="RefSeq" id="WP_006037884.1">
    <property type="nucleotide sequence ID" value="NZ_AEDD01000004.1"/>
</dbReference>
<dbReference type="EMBL" id="AEDD01000004">
    <property type="protein sequence ID" value="EFM11428.1"/>
    <property type="molecule type" value="Genomic_DNA"/>
</dbReference>
<dbReference type="InterPro" id="IPR001173">
    <property type="entry name" value="Glyco_trans_2-like"/>
</dbReference>
<reference evidence="12 13" key="1">
    <citation type="submission" date="2010-07" db="EMBL/GenBank/DDBJ databases">
        <title>The draft genome of Paenibacillus curdlanolyticus YK9.</title>
        <authorList>
            <consortium name="US DOE Joint Genome Institute (JGI-PGF)"/>
            <person name="Lucas S."/>
            <person name="Copeland A."/>
            <person name="Lapidus A."/>
            <person name="Cheng J.-F."/>
            <person name="Bruce D."/>
            <person name="Goodwin L."/>
            <person name="Pitluck S."/>
            <person name="Land M.L."/>
            <person name="Hauser L."/>
            <person name="Chang Y.-J."/>
            <person name="Jeffries C."/>
            <person name="Anderson I.J."/>
            <person name="Johnson E."/>
            <person name="Loganathan U."/>
            <person name="Mulhopadhyay B."/>
            <person name="Kyrpides N."/>
            <person name="Woyke T.J."/>
        </authorList>
    </citation>
    <scope>NUCLEOTIDE SEQUENCE [LARGE SCALE GENOMIC DNA]</scope>
    <source>
        <strain evidence="12 13">YK9</strain>
    </source>
</reference>
<evidence type="ECO:0000256" key="1">
    <source>
        <dbReference type="ARBA" id="ARBA00004236"/>
    </source>
</evidence>
<dbReference type="PANTHER" id="PTHR43646">
    <property type="entry name" value="GLYCOSYLTRANSFERASE"/>
    <property type="match status" value="1"/>
</dbReference>
<dbReference type="STRING" id="717606.PaecuDRAFT_1874"/>
<accession>E0I8C3</accession>
<comment type="similarity">
    <text evidence="9">Belongs to the glycosyltransferase 2 family. CrtQ subfamily.</text>
</comment>
<evidence type="ECO:0000256" key="10">
    <source>
        <dbReference type="ARBA" id="ARBA00040345"/>
    </source>
</evidence>
<dbReference type="SUPFAM" id="SSF53448">
    <property type="entry name" value="Nucleotide-diphospho-sugar transferases"/>
    <property type="match status" value="1"/>
</dbReference>
<dbReference type="GO" id="GO:0016757">
    <property type="term" value="F:glycosyltransferase activity"/>
    <property type="evidence" value="ECO:0007669"/>
    <property type="project" value="UniProtKB-KW"/>
</dbReference>
<dbReference type="Gene3D" id="3.90.550.10">
    <property type="entry name" value="Spore Coat Polysaccharide Biosynthesis Protein SpsA, Chain A"/>
    <property type="match status" value="1"/>
</dbReference>
<keyword evidence="3" id="KW-0328">Glycosyltransferase</keyword>
<keyword evidence="4 12" id="KW-0808">Transferase</keyword>
<dbReference type="AlphaFoldDB" id="E0I8C3"/>
<evidence type="ECO:0000256" key="2">
    <source>
        <dbReference type="ARBA" id="ARBA00022475"/>
    </source>
</evidence>
<evidence type="ECO:0000313" key="12">
    <source>
        <dbReference type="EMBL" id="EFM11428.1"/>
    </source>
</evidence>
<proteinExistence type="inferred from homology"/>
<feature type="domain" description="Glycosyltransferase 2-like" evidence="11">
    <location>
        <begin position="3"/>
        <end position="134"/>
    </location>
</feature>
<comment type="pathway">
    <text evidence="8">Carotenoid biosynthesis; staphyloxanthin biosynthesis; staphyloxanthin from farnesyl diphosphate: step 4/5.</text>
</comment>
<keyword evidence="5" id="KW-0125">Carotenoid biosynthesis</keyword>
<sequence>MLSIIVPAHNEEKNMTSVLDRLIQQNDRDGNRMAVDTYRIIVVVSAKTTDNTEAIVKKYIEREKSVQIYLTQDPGNGFVEARLAGINFILDNEDMNKFTQYIAFCDADLIVPDIWVNTILTSFADDNYDVISFAGTFPLDFWKRVPKLAQKYYDEVGTIFFDKSTIEYYQFDDKCLFTEGLFQRFGRPLSGGCYSIRKSKYLSCGGYIKEYKDENKTDELDGPTWRMMFRLYQQGVRVYYSRENAFECSARRMVADPSEFFSIKQYDKMNELKHYRDIDDKSYDNLENLSDHIDFEPIRMYVIEYYIFLWIINDISLLTNNRDFFGTTYDNIYQDIMNWNDSIKEKTSLKVFDFAKILREKYAEQIISVIS</sequence>
<evidence type="ECO:0000313" key="13">
    <source>
        <dbReference type="Proteomes" id="UP000005387"/>
    </source>
</evidence>
<name>E0I8C3_9BACL</name>
<dbReference type="GO" id="GO:0016117">
    <property type="term" value="P:carotenoid biosynthetic process"/>
    <property type="evidence" value="ECO:0007669"/>
    <property type="project" value="UniProtKB-KW"/>
</dbReference>
<dbReference type="Proteomes" id="UP000005387">
    <property type="component" value="Unassembled WGS sequence"/>
</dbReference>